<dbReference type="Pfam" id="PF00067">
    <property type="entry name" value="p450"/>
    <property type="match status" value="1"/>
</dbReference>
<keyword evidence="6 8" id="KW-0408">Iron</keyword>
<reference evidence="10" key="1">
    <citation type="submission" date="2016-03" db="EMBL/GenBank/DDBJ databases">
        <title>Draft genome sequence of Rosellinia necatrix.</title>
        <authorList>
            <person name="Kanematsu S."/>
        </authorList>
    </citation>
    <scope>NUCLEOTIDE SEQUENCE [LARGE SCALE GENOMIC DNA]</scope>
    <source>
        <strain evidence="10">W97</strain>
    </source>
</reference>
<dbReference type="GO" id="GO:0016705">
    <property type="term" value="F:oxidoreductase activity, acting on paired donors, with incorporation or reduction of molecular oxygen"/>
    <property type="evidence" value="ECO:0007669"/>
    <property type="project" value="InterPro"/>
</dbReference>
<evidence type="ECO:0000256" key="6">
    <source>
        <dbReference type="ARBA" id="ARBA00023004"/>
    </source>
</evidence>
<keyword evidence="7 9" id="KW-0503">Monooxygenase</keyword>
<dbReference type="PROSITE" id="PS00086">
    <property type="entry name" value="CYTOCHROME_P450"/>
    <property type="match status" value="1"/>
</dbReference>
<accession>A0A1W2TI49</accession>
<dbReference type="GO" id="GO:0020037">
    <property type="term" value="F:heme binding"/>
    <property type="evidence" value="ECO:0007669"/>
    <property type="project" value="InterPro"/>
</dbReference>
<keyword evidence="5 9" id="KW-0560">Oxidoreductase</keyword>
<dbReference type="OrthoDB" id="10029320at2759"/>
<dbReference type="Proteomes" id="UP000054516">
    <property type="component" value="Unassembled WGS sequence"/>
</dbReference>
<proteinExistence type="inferred from homology"/>
<protein>
    <submittedName>
        <fullName evidence="10">Putative cytochrome P450 4V3</fullName>
    </submittedName>
</protein>
<dbReference type="PRINTS" id="PR00385">
    <property type="entry name" value="P450"/>
</dbReference>
<dbReference type="InterPro" id="IPR001128">
    <property type="entry name" value="Cyt_P450"/>
</dbReference>
<gene>
    <name evidence="10" type="ORF">SAMD00023353_1601880</name>
</gene>
<dbReference type="InterPro" id="IPR017972">
    <property type="entry name" value="Cyt_P450_CS"/>
</dbReference>
<organism evidence="10">
    <name type="scientific">Rosellinia necatrix</name>
    <name type="common">White root-rot fungus</name>
    <dbReference type="NCBI Taxonomy" id="77044"/>
    <lineage>
        <taxon>Eukaryota</taxon>
        <taxon>Fungi</taxon>
        <taxon>Dikarya</taxon>
        <taxon>Ascomycota</taxon>
        <taxon>Pezizomycotina</taxon>
        <taxon>Sordariomycetes</taxon>
        <taxon>Xylariomycetidae</taxon>
        <taxon>Xylariales</taxon>
        <taxon>Xylariaceae</taxon>
        <taxon>Rosellinia</taxon>
    </lineage>
</organism>
<keyword evidence="3 8" id="KW-0349">Heme</keyword>
<dbReference type="AlphaFoldDB" id="A0A1W2TI49"/>
<dbReference type="InterPro" id="IPR050121">
    <property type="entry name" value="Cytochrome_P450_monoxygenase"/>
</dbReference>
<dbReference type="GO" id="GO:0005506">
    <property type="term" value="F:iron ion binding"/>
    <property type="evidence" value="ECO:0007669"/>
    <property type="project" value="InterPro"/>
</dbReference>
<evidence type="ECO:0000313" key="10">
    <source>
        <dbReference type="EMBL" id="GAP87822.2"/>
    </source>
</evidence>
<evidence type="ECO:0000256" key="4">
    <source>
        <dbReference type="ARBA" id="ARBA00022723"/>
    </source>
</evidence>
<evidence type="ECO:0000256" key="3">
    <source>
        <dbReference type="ARBA" id="ARBA00022617"/>
    </source>
</evidence>
<evidence type="ECO:0000256" key="2">
    <source>
        <dbReference type="ARBA" id="ARBA00005179"/>
    </source>
</evidence>
<dbReference type="PANTHER" id="PTHR24305">
    <property type="entry name" value="CYTOCHROME P450"/>
    <property type="match status" value="1"/>
</dbReference>
<dbReference type="STRING" id="77044.A0A1W2TI49"/>
<evidence type="ECO:0000256" key="1">
    <source>
        <dbReference type="ARBA" id="ARBA00001971"/>
    </source>
</evidence>
<evidence type="ECO:0000256" key="7">
    <source>
        <dbReference type="ARBA" id="ARBA00023033"/>
    </source>
</evidence>
<dbReference type="InterPro" id="IPR036396">
    <property type="entry name" value="Cyt_P450_sf"/>
</dbReference>
<dbReference type="GO" id="GO:0004497">
    <property type="term" value="F:monooxygenase activity"/>
    <property type="evidence" value="ECO:0007669"/>
    <property type="project" value="UniProtKB-KW"/>
</dbReference>
<evidence type="ECO:0000313" key="11">
    <source>
        <dbReference type="Proteomes" id="UP000054516"/>
    </source>
</evidence>
<evidence type="ECO:0000256" key="9">
    <source>
        <dbReference type="RuleBase" id="RU000461"/>
    </source>
</evidence>
<dbReference type="CDD" id="cd11051">
    <property type="entry name" value="CYP59-like"/>
    <property type="match status" value="1"/>
</dbReference>
<keyword evidence="11" id="KW-1185">Reference proteome</keyword>
<dbReference type="PANTHER" id="PTHR24305:SF107">
    <property type="entry name" value="P450, PUTATIVE (EUROFUNG)-RELATED"/>
    <property type="match status" value="1"/>
</dbReference>
<dbReference type="Gene3D" id="1.10.630.10">
    <property type="entry name" value="Cytochrome P450"/>
    <property type="match status" value="1"/>
</dbReference>
<keyword evidence="4 8" id="KW-0479">Metal-binding</keyword>
<sequence length="561" mass="62926">MSSAIDPLVSRGVLASVVIAVVARFLAQAYQHRSRVRSLKAQGLPILPHSLFFGHLPILADFQRAHPPDVNIHVFHTWLSDNCTRYFPGRDYPPPVVYLDLWPVTTSLAIVNDPGVASQFTVVKNLPKVGIVKQYIEPLTSKIDIFCAEGALWKTWRTKLNPVFSKRNLMTLAPELIEEVTVFANNLRNMAGEQGKWGPVFCFEKRTIDLTFDVICRAVLDMRLHEQSRDSNGPLKSALMDQLRLMGIITNAARGKIFGRMPWDTTAVNHNNRIMHAILLSQIKAKFEENMGNSQTRTIIDTVADSFGNRKTDSLDTPHESVNILIANLKMFLFAGHDTTSSTICFMAKLLHDNPKCLAKLRQEHDDVFGPDPDEAARILAASPHLLSALPYTLGVIKETLRLYPQAATIREAPHGFCLTDNSSTQYPVGGFGLWLSAPSIHYNPHHWPRAEEFLPERWVVSDGDPLHPPQNAFVPFSLGPRTCIGIELAMMELKLVSVLIFRTFDIREAWEEWDEQRGSKATPSHVVNGERLYRVGISTVHPKDGMPVNIRLRTTSLGTI</sequence>
<dbReference type="OMA" id="HPPDVNI"/>
<evidence type="ECO:0000256" key="5">
    <source>
        <dbReference type="ARBA" id="ARBA00023002"/>
    </source>
</evidence>
<feature type="binding site" description="axial binding residue" evidence="8">
    <location>
        <position position="484"/>
    </location>
    <ligand>
        <name>heme</name>
        <dbReference type="ChEBI" id="CHEBI:30413"/>
    </ligand>
    <ligandPart>
        <name>Fe</name>
        <dbReference type="ChEBI" id="CHEBI:18248"/>
    </ligandPart>
</feature>
<comment type="pathway">
    <text evidence="2">Secondary metabolite biosynthesis.</text>
</comment>
<evidence type="ECO:0000256" key="8">
    <source>
        <dbReference type="PIRSR" id="PIRSR602401-1"/>
    </source>
</evidence>
<dbReference type="SUPFAM" id="SSF48264">
    <property type="entry name" value="Cytochrome P450"/>
    <property type="match status" value="1"/>
</dbReference>
<dbReference type="InterPro" id="IPR002401">
    <property type="entry name" value="Cyt_P450_E_grp-I"/>
</dbReference>
<dbReference type="EMBL" id="DF977461">
    <property type="protein sequence ID" value="GAP87822.2"/>
    <property type="molecule type" value="Genomic_DNA"/>
</dbReference>
<comment type="similarity">
    <text evidence="9">Belongs to the cytochrome P450 family.</text>
</comment>
<name>A0A1W2TI49_ROSNE</name>
<comment type="cofactor">
    <cofactor evidence="1 8">
        <name>heme</name>
        <dbReference type="ChEBI" id="CHEBI:30413"/>
    </cofactor>
</comment>
<dbReference type="PRINTS" id="PR00463">
    <property type="entry name" value="EP450I"/>
</dbReference>